<dbReference type="Proteomes" id="UP001604277">
    <property type="component" value="Unassembled WGS sequence"/>
</dbReference>
<feature type="region of interest" description="Disordered" evidence="1">
    <location>
        <begin position="38"/>
        <end position="60"/>
    </location>
</feature>
<proteinExistence type="predicted"/>
<dbReference type="EMBL" id="JBFOLJ010000015">
    <property type="protein sequence ID" value="KAL2473223.1"/>
    <property type="molecule type" value="Genomic_DNA"/>
</dbReference>
<feature type="region of interest" description="Disordered" evidence="1">
    <location>
        <begin position="77"/>
        <end position="119"/>
    </location>
</feature>
<feature type="compositionally biased region" description="Basic and acidic residues" evidence="1">
    <location>
        <begin position="77"/>
        <end position="89"/>
    </location>
</feature>
<gene>
    <name evidence="2" type="ORF">Fot_48959</name>
</gene>
<protein>
    <submittedName>
        <fullName evidence="2">Uncharacterized protein</fullName>
    </submittedName>
</protein>
<sequence>MREKQQSDGVFKKPVMVFNNEEVSEEFSEICSTLSKSVSVSTTVTEKKENNENVNEVRQSTPARFKNWSFSGEVEKEKMVEKTPVRRSDPSPGWARSRPVTERNGPTVHGRRDSGESSCWRSMSLVTRTHGGPSKTGNALGWILGKSISEMQIPTKRLTTPPLLTNEEEVSIILLSPPPLPWKQPMSFQLCLLGSHFFRFLRI</sequence>
<accession>A0ABD1QAI2</accession>
<evidence type="ECO:0000256" key="1">
    <source>
        <dbReference type="SAM" id="MobiDB-lite"/>
    </source>
</evidence>
<reference evidence="3" key="1">
    <citation type="submission" date="2024-07" db="EMBL/GenBank/DDBJ databases">
        <title>Two chromosome-level genome assemblies of Korean endemic species Abeliophyllum distichum and Forsythia ovata (Oleaceae).</title>
        <authorList>
            <person name="Jang H."/>
        </authorList>
    </citation>
    <scope>NUCLEOTIDE SEQUENCE [LARGE SCALE GENOMIC DNA]</scope>
</reference>
<evidence type="ECO:0000313" key="2">
    <source>
        <dbReference type="EMBL" id="KAL2473223.1"/>
    </source>
</evidence>
<dbReference type="AlphaFoldDB" id="A0ABD1QAI2"/>
<organism evidence="2 3">
    <name type="scientific">Forsythia ovata</name>
    <dbReference type="NCBI Taxonomy" id="205694"/>
    <lineage>
        <taxon>Eukaryota</taxon>
        <taxon>Viridiplantae</taxon>
        <taxon>Streptophyta</taxon>
        <taxon>Embryophyta</taxon>
        <taxon>Tracheophyta</taxon>
        <taxon>Spermatophyta</taxon>
        <taxon>Magnoliopsida</taxon>
        <taxon>eudicotyledons</taxon>
        <taxon>Gunneridae</taxon>
        <taxon>Pentapetalae</taxon>
        <taxon>asterids</taxon>
        <taxon>lamiids</taxon>
        <taxon>Lamiales</taxon>
        <taxon>Oleaceae</taxon>
        <taxon>Forsythieae</taxon>
        <taxon>Forsythia</taxon>
    </lineage>
</organism>
<comment type="caution">
    <text evidence="2">The sequence shown here is derived from an EMBL/GenBank/DDBJ whole genome shotgun (WGS) entry which is preliminary data.</text>
</comment>
<keyword evidence="3" id="KW-1185">Reference proteome</keyword>
<name>A0ABD1QAI2_9LAMI</name>
<evidence type="ECO:0000313" key="3">
    <source>
        <dbReference type="Proteomes" id="UP001604277"/>
    </source>
</evidence>